<sequence length="110" mass="12321">MDDGSDTIDRIIHPDLGEWQKSQDKINKPQKKPQKQKKASQDPTPQAPPKVLPSMTLSYGKAANAKVTPYLFLARGPTKTWKPISLKLNLRNSEPRTAPFQEYKVVPGTP</sequence>
<proteinExistence type="predicted"/>
<name>A0ACC2RRW1_9FUNG</name>
<gene>
    <name evidence="1" type="ORF">DSO57_1030799</name>
</gene>
<evidence type="ECO:0000313" key="2">
    <source>
        <dbReference type="Proteomes" id="UP001165960"/>
    </source>
</evidence>
<dbReference type="Proteomes" id="UP001165960">
    <property type="component" value="Unassembled WGS sequence"/>
</dbReference>
<organism evidence="1 2">
    <name type="scientific">Entomophthora muscae</name>
    <dbReference type="NCBI Taxonomy" id="34485"/>
    <lineage>
        <taxon>Eukaryota</taxon>
        <taxon>Fungi</taxon>
        <taxon>Fungi incertae sedis</taxon>
        <taxon>Zoopagomycota</taxon>
        <taxon>Entomophthoromycotina</taxon>
        <taxon>Entomophthoromycetes</taxon>
        <taxon>Entomophthorales</taxon>
        <taxon>Entomophthoraceae</taxon>
        <taxon>Entomophthora</taxon>
    </lineage>
</organism>
<reference evidence="1" key="1">
    <citation type="submission" date="2022-04" db="EMBL/GenBank/DDBJ databases">
        <title>Genome of the entomopathogenic fungus Entomophthora muscae.</title>
        <authorList>
            <person name="Elya C."/>
            <person name="Lovett B.R."/>
            <person name="Lee E."/>
            <person name="Macias A.M."/>
            <person name="Hajek A.E."/>
            <person name="De Bivort B.L."/>
            <person name="Kasson M.T."/>
            <person name="De Fine Licht H.H."/>
            <person name="Stajich J.E."/>
        </authorList>
    </citation>
    <scope>NUCLEOTIDE SEQUENCE</scope>
    <source>
        <strain evidence="1">Berkeley</strain>
    </source>
</reference>
<comment type="caution">
    <text evidence="1">The sequence shown here is derived from an EMBL/GenBank/DDBJ whole genome shotgun (WGS) entry which is preliminary data.</text>
</comment>
<accession>A0ACC2RRW1</accession>
<keyword evidence="2" id="KW-1185">Reference proteome</keyword>
<protein>
    <submittedName>
        <fullName evidence="1">Uncharacterized protein</fullName>
    </submittedName>
</protein>
<evidence type="ECO:0000313" key="1">
    <source>
        <dbReference type="EMBL" id="KAJ9052784.1"/>
    </source>
</evidence>
<dbReference type="EMBL" id="QTSX02006605">
    <property type="protein sequence ID" value="KAJ9052784.1"/>
    <property type="molecule type" value="Genomic_DNA"/>
</dbReference>